<sequence length="280" mass="31157">MMLKSPIEYIKELLHELMNDIANAAFSWLKIYLFAPTDLSKYTYVSEAYDIIFMISVTLGGVFFTFNMFKLIIEKVGGYSQRGVQTIIVRTFLGGVLAVLAPFILQEVLLPFNNAIVQIFLDKGVTIDAFSKFVGVPGTVSTAILFSGLAMAIIFLLLAIQYIIRTVELLIILIMSPLAAWSIVNEDMNIWSVWWRETIATIFTQSLQMMTLWLALNTIGDAADLKDFIIGFGFMFFCLTGPSFLRKFLYSTGAGQKAVGVLGGAGKSVLVRYVTTKLVK</sequence>
<feature type="transmembrane region" description="Helical" evidence="1">
    <location>
        <begin position="140"/>
        <end position="160"/>
    </location>
</feature>
<dbReference type="InterPro" id="IPR046084">
    <property type="entry name" value="TrbL_4"/>
</dbReference>
<dbReference type="RefSeq" id="WP_124564623.1">
    <property type="nucleotide sequence ID" value="NZ_JARRRY010000001.1"/>
</dbReference>
<accession>A0ABT6H0W2</accession>
<keyword evidence="1" id="KW-1133">Transmembrane helix</keyword>
<dbReference type="Proteomes" id="UP001218246">
    <property type="component" value="Unassembled WGS sequence"/>
</dbReference>
<feature type="transmembrane region" description="Helical" evidence="1">
    <location>
        <begin position="48"/>
        <end position="66"/>
    </location>
</feature>
<protein>
    <recommendedName>
        <fullName evidence="4">Conjugal transfer protein</fullName>
    </recommendedName>
</protein>
<feature type="transmembrane region" description="Helical" evidence="1">
    <location>
        <begin position="228"/>
        <end position="245"/>
    </location>
</feature>
<organism evidence="2 3">
    <name type="scientific">Ectobacillus antri</name>
    <dbReference type="NCBI Taxonomy" id="2486280"/>
    <lineage>
        <taxon>Bacteria</taxon>
        <taxon>Bacillati</taxon>
        <taxon>Bacillota</taxon>
        <taxon>Bacilli</taxon>
        <taxon>Bacillales</taxon>
        <taxon>Bacillaceae</taxon>
        <taxon>Ectobacillus</taxon>
    </lineage>
</organism>
<name>A0ABT6H0W2_9BACI</name>
<evidence type="ECO:0008006" key="4">
    <source>
        <dbReference type="Google" id="ProtNLM"/>
    </source>
</evidence>
<evidence type="ECO:0000313" key="2">
    <source>
        <dbReference type="EMBL" id="MDG5753015.1"/>
    </source>
</evidence>
<dbReference type="EMBL" id="JARULN010000001">
    <property type="protein sequence ID" value="MDG5753015.1"/>
    <property type="molecule type" value="Genomic_DNA"/>
</dbReference>
<evidence type="ECO:0000256" key="1">
    <source>
        <dbReference type="SAM" id="Phobius"/>
    </source>
</evidence>
<keyword evidence="3" id="KW-1185">Reference proteome</keyword>
<feature type="transmembrane region" description="Helical" evidence="1">
    <location>
        <begin position="87"/>
        <end position="105"/>
    </location>
</feature>
<feature type="transmembrane region" description="Helical" evidence="1">
    <location>
        <begin position="167"/>
        <end position="184"/>
    </location>
</feature>
<proteinExistence type="predicted"/>
<feature type="transmembrane region" description="Helical" evidence="1">
    <location>
        <begin position="199"/>
        <end position="216"/>
    </location>
</feature>
<gene>
    <name evidence="2" type="ORF">P6P90_03245</name>
</gene>
<dbReference type="Pfam" id="PF19597">
    <property type="entry name" value="TrbL_4"/>
    <property type="match status" value="1"/>
</dbReference>
<reference evidence="2 3" key="1">
    <citation type="submission" date="2023-04" db="EMBL/GenBank/DDBJ databases">
        <title>Ectobacillus antri isolated from activated sludge.</title>
        <authorList>
            <person name="Yan P."/>
            <person name="Liu X."/>
        </authorList>
    </citation>
    <scope>NUCLEOTIDE SEQUENCE [LARGE SCALE GENOMIC DNA]</scope>
    <source>
        <strain evidence="2 3">C18H</strain>
    </source>
</reference>
<keyword evidence="1" id="KW-0812">Transmembrane</keyword>
<keyword evidence="1" id="KW-0472">Membrane</keyword>
<comment type="caution">
    <text evidence="2">The sequence shown here is derived from an EMBL/GenBank/DDBJ whole genome shotgun (WGS) entry which is preliminary data.</text>
</comment>
<evidence type="ECO:0000313" key="3">
    <source>
        <dbReference type="Proteomes" id="UP001218246"/>
    </source>
</evidence>